<evidence type="ECO:0000313" key="2">
    <source>
        <dbReference type="EMBL" id="KNC49535.1"/>
    </source>
</evidence>
<protein>
    <submittedName>
        <fullName evidence="2">Uncharacterized protein</fullName>
    </submittedName>
</protein>
<feature type="transmembrane region" description="Helical" evidence="1">
    <location>
        <begin position="425"/>
        <end position="447"/>
    </location>
</feature>
<dbReference type="EMBL" id="GL349456">
    <property type="protein sequence ID" value="KNC49535.1"/>
    <property type="molecule type" value="Genomic_DNA"/>
</dbReference>
<dbReference type="GeneID" id="25564949"/>
<dbReference type="RefSeq" id="XP_013757648.1">
    <property type="nucleotide sequence ID" value="XM_013902194.1"/>
</dbReference>
<keyword evidence="3" id="KW-1185">Reference proteome</keyword>
<keyword evidence="1" id="KW-1133">Transmembrane helix</keyword>
<gene>
    <name evidence="2" type="ORF">AMSG_05562</name>
</gene>
<sequence length="469" mass="51830">MPTGTTPCVTSPNPTASAAAYTAYLPAADFMVASRAYVLCCHASMSGPTPSSPHAFAQAVLETRETPHAALGECSRVVSARVLTIFDDLSLECMDATFSALSCVEICLEAMPGEALRARGLLYRHTLLIDALVAEFNAIYATPARGSADAMFLDAHNPPYLVSIATELLDTHGEAMHSPHWEWLWTPEFVLAKRELVGKWSQFYVGGFANYSDELWASRVTGNLTNRLSELQFIRPNSALIYMTADEWAKHHGYMEEHFIRQILQIRAIHLMLYLLNAELSTVQRLLTSIDVGDISSVQREIDRVRNFDDVMSSLTAQFYEKRLINRRQHSRKVLNTMIRLLDLDNAQAFTAAQMDRVKARVREANDIAIQVQQARQKESLNLINYILGSEVLVSLGTALLEYFGGLTSVLGVWVDGEPSFSERLLALFAFGAILGAAAYLGSRLYAAYHTHTVRVLVPSAAGVLLPAA</sequence>
<reference evidence="2 3" key="1">
    <citation type="submission" date="2010-05" db="EMBL/GenBank/DDBJ databases">
        <title>The Genome Sequence of Thecamonas trahens ATCC 50062.</title>
        <authorList>
            <consortium name="The Broad Institute Genome Sequencing Platform"/>
            <person name="Russ C."/>
            <person name="Cuomo C."/>
            <person name="Shea T."/>
            <person name="Young S.K."/>
            <person name="Zeng Q."/>
            <person name="Koehrsen M."/>
            <person name="Haas B."/>
            <person name="Borodovsky M."/>
            <person name="Guigo R."/>
            <person name="Alvarado L."/>
            <person name="Berlin A."/>
            <person name="Bochicchio J."/>
            <person name="Borenstein D."/>
            <person name="Chapman S."/>
            <person name="Chen Z."/>
            <person name="Freedman E."/>
            <person name="Gellesch M."/>
            <person name="Goldberg J."/>
            <person name="Griggs A."/>
            <person name="Gujja S."/>
            <person name="Heilman E."/>
            <person name="Heiman D."/>
            <person name="Hepburn T."/>
            <person name="Howarth C."/>
            <person name="Jen D."/>
            <person name="Larson L."/>
            <person name="Mehta T."/>
            <person name="Park D."/>
            <person name="Pearson M."/>
            <person name="Roberts A."/>
            <person name="Saif S."/>
            <person name="Shenoy N."/>
            <person name="Sisk P."/>
            <person name="Stolte C."/>
            <person name="Sykes S."/>
            <person name="Thomson T."/>
            <person name="Walk T."/>
            <person name="White J."/>
            <person name="Yandava C."/>
            <person name="Burger G."/>
            <person name="Gray M.W."/>
            <person name="Holland P.W.H."/>
            <person name="King N."/>
            <person name="Lang F.B.F."/>
            <person name="Roger A.J."/>
            <person name="Ruiz-Trillo I."/>
            <person name="Lander E."/>
            <person name="Nusbaum C."/>
        </authorList>
    </citation>
    <scope>NUCLEOTIDE SEQUENCE [LARGE SCALE GENOMIC DNA]</scope>
    <source>
        <strain evidence="2 3">ATCC 50062</strain>
    </source>
</reference>
<accession>A0A0L0DBA7</accession>
<organism evidence="2 3">
    <name type="scientific">Thecamonas trahens ATCC 50062</name>
    <dbReference type="NCBI Taxonomy" id="461836"/>
    <lineage>
        <taxon>Eukaryota</taxon>
        <taxon>Apusozoa</taxon>
        <taxon>Apusomonadida</taxon>
        <taxon>Apusomonadidae</taxon>
        <taxon>Thecamonas</taxon>
    </lineage>
</organism>
<dbReference type="AlphaFoldDB" id="A0A0L0DBA7"/>
<keyword evidence="1" id="KW-0472">Membrane</keyword>
<dbReference type="Proteomes" id="UP000054408">
    <property type="component" value="Unassembled WGS sequence"/>
</dbReference>
<evidence type="ECO:0000256" key="1">
    <source>
        <dbReference type="SAM" id="Phobius"/>
    </source>
</evidence>
<name>A0A0L0DBA7_THETB</name>
<proteinExistence type="predicted"/>
<evidence type="ECO:0000313" key="3">
    <source>
        <dbReference type="Proteomes" id="UP000054408"/>
    </source>
</evidence>
<keyword evidence="1" id="KW-0812">Transmembrane</keyword>
<feature type="transmembrane region" description="Helical" evidence="1">
    <location>
        <begin position="383"/>
        <end position="405"/>
    </location>
</feature>